<name>A0AA35TCH6_GEOBA</name>
<dbReference type="SUPFAM" id="SSF55347">
    <property type="entry name" value="Glyceraldehyde-3-phosphate dehydrogenase-like, C-terminal domain"/>
    <property type="match status" value="1"/>
</dbReference>
<organism evidence="4 5">
    <name type="scientific">Geodia barretti</name>
    <name type="common">Barrett's horny sponge</name>
    <dbReference type="NCBI Taxonomy" id="519541"/>
    <lineage>
        <taxon>Eukaryota</taxon>
        <taxon>Metazoa</taxon>
        <taxon>Porifera</taxon>
        <taxon>Demospongiae</taxon>
        <taxon>Heteroscleromorpha</taxon>
        <taxon>Tetractinellida</taxon>
        <taxon>Astrophorina</taxon>
        <taxon>Geodiidae</taxon>
        <taxon>Geodia</taxon>
    </lineage>
</organism>
<reference evidence="4" key="1">
    <citation type="submission" date="2023-03" db="EMBL/GenBank/DDBJ databases">
        <authorList>
            <person name="Steffen K."/>
            <person name="Cardenas P."/>
        </authorList>
    </citation>
    <scope>NUCLEOTIDE SEQUENCE</scope>
</reference>
<sequence>MGGYRQLWSKGIRDFEIVAACDIAVERAEERANQAHEFQGGTKPAVYAELDEMLAKHPDLECVDICALHSAHHTLAVPALDAGKHVIIEKPFGITMRACKLMMEAADRNDRIISVAENYRLARIQRTRSWAIAQGRIGDPRMFFWVEASEGLGKWGWRNFKMDAGGGWALDGGVHFTDLMRYILGMEAEEVYAINKAYEPFRYDNPAEREGGYAVDVEDAMIATIKFEQGVTAQWTWVGSAPGHHFNQHTVYGSEGALDWNRGLVPRSGEPISNDELMQEFTNSLSDSEREYYFPGGMEDTVAIELKYFADAIRSGWQTGSGCRRRYAVGSHLHGGL</sequence>
<dbReference type="AlphaFoldDB" id="A0AA35TCH6"/>
<gene>
    <name evidence="4" type="ORF">GBAR_LOCUS25141</name>
</gene>
<dbReference type="GO" id="GO:0000166">
    <property type="term" value="F:nucleotide binding"/>
    <property type="evidence" value="ECO:0007669"/>
    <property type="project" value="InterPro"/>
</dbReference>
<feature type="domain" description="GFO/IDH/MocA-like oxidoreductase" evidence="3">
    <location>
        <begin position="131"/>
        <end position="258"/>
    </location>
</feature>
<protein>
    <submittedName>
        <fullName evidence="4">1,5-anhydro-D-fructose reductase</fullName>
    </submittedName>
</protein>
<evidence type="ECO:0000313" key="4">
    <source>
        <dbReference type="EMBL" id="CAI8045448.1"/>
    </source>
</evidence>
<feature type="domain" description="Gfo/Idh/MocA-like oxidoreductase N-terminal" evidence="2">
    <location>
        <begin position="8"/>
        <end position="116"/>
    </location>
</feature>
<proteinExistence type="inferred from homology"/>
<dbReference type="InterPro" id="IPR052515">
    <property type="entry name" value="Gfo/Idh/MocA_Oxidoreductase"/>
</dbReference>
<evidence type="ECO:0000313" key="5">
    <source>
        <dbReference type="Proteomes" id="UP001174909"/>
    </source>
</evidence>
<dbReference type="PANTHER" id="PTHR43249:SF1">
    <property type="entry name" value="D-GLUCOSIDE 3-DEHYDROGENASE"/>
    <property type="match status" value="1"/>
</dbReference>
<dbReference type="SUPFAM" id="SSF51735">
    <property type="entry name" value="NAD(P)-binding Rossmann-fold domains"/>
    <property type="match status" value="1"/>
</dbReference>
<evidence type="ECO:0000259" key="3">
    <source>
        <dbReference type="Pfam" id="PF22725"/>
    </source>
</evidence>
<comment type="caution">
    <text evidence="4">The sequence shown here is derived from an EMBL/GenBank/DDBJ whole genome shotgun (WGS) entry which is preliminary data.</text>
</comment>
<comment type="similarity">
    <text evidence="1">Belongs to the Gfo/Idh/MocA family.</text>
</comment>
<dbReference type="InterPro" id="IPR000683">
    <property type="entry name" value="Gfo/Idh/MocA-like_OxRdtase_N"/>
</dbReference>
<dbReference type="Proteomes" id="UP001174909">
    <property type="component" value="Unassembled WGS sequence"/>
</dbReference>
<dbReference type="Gene3D" id="3.30.360.10">
    <property type="entry name" value="Dihydrodipicolinate Reductase, domain 2"/>
    <property type="match status" value="1"/>
</dbReference>
<dbReference type="Gene3D" id="3.40.50.720">
    <property type="entry name" value="NAD(P)-binding Rossmann-like Domain"/>
    <property type="match status" value="1"/>
</dbReference>
<evidence type="ECO:0000256" key="1">
    <source>
        <dbReference type="ARBA" id="ARBA00010928"/>
    </source>
</evidence>
<dbReference type="EMBL" id="CASHTH010003475">
    <property type="protein sequence ID" value="CAI8045448.1"/>
    <property type="molecule type" value="Genomic_DNA"/>
</dbReference>
<evidence type="ECO:0000259" key="2">
    <source>
        <dbReference type="Pfam" id="PF01408"/>
    </source>
</evidence>
<keyword evidence="5" id="KW-1185">Reference proteome</keyword>
<dbReference type="Pfam" id="PF22725">
    <property type="entry name" value="GFO_IDH_MocA_C3"/>
    <property type="match status" value="1"/>
</dbReference>
<accession>A0AA35TCH6</accession>
<dbReference type="InterPro" id="IPR055170">
    <property type="entry name" value="GFO_IDH_MocA-like_dom"/>
</dbReference>
<dbReference type="PANTHER" id="PTHR43249">
    <property type="entry name" value="UDP-N-ACETYL-2-AMINO-2-DEOXY-D-GLUCURONATE OXIDASE"/>
    <property type="match status" value="1"/>
</dbReference>
<dbReference type="InterPro" id="IPR036291">
    <property type="entry name" value="NAD(P)-bd_dom_sf"/>
</dbReference>
<dbReference type="Pfam" id="PF01408">
    <property type="entry name" value="GFO_IDH_MocA"/>
    <property type="match status" value="1"/>
</dbReference>